<dbReference type="InterPro" id="IPR036693">
    <property type="entry name" value="TF_LuxR_autoind-bd_dom_sf"/>
</dbReference>
<dbReference type="PROSITE" id="PS00622">
    <property type="entry name" value="HTH_LUXR_1"/>
    <property type="match status" value="1"/>
</dbReference>
<keyword evidence="6" id="KW-1185">Reference proteome</keyword>
<dbReference type="PROSITE" id="PS50043">
    <property type="entry name" value="HTH_LUXR_2"/>
    <property type="match status" value="1"/>
</dbReference>
<dbReference type="InterPro" id="IPR000792">
    <property type="entry name" value="Tscrpt_reg_LuxR_C"/>
</dbReference>
<dbReference type="Pfam" id="PF03472">
    <property type="entry name" value="Autoind_bind"/>
    <property type="match status" value="1"/>
</dbReference>
<dbReference type="SMART" id="SM00421">
    <property type="entry name" value="HTH_LUXR"/>
    <property type="match status" value="1"/>
</dbReference>
<protein>
    <submittedName>
        <fullName evidence="5">LuxR family transcriptional regulator</fullName>
    </submittedName>
</protein>
<dbReference type="AlphaFoldDB" id="A0A6A8ALX8"/>
<evidence type="ECO:0000256" key="2">
    <source>
        <dbReference type="ARBA" id="ARBA00023125"/>
    </source>
</evidence>
<dbReference type="Gene3D" id="3.30.450.80">
    <property type="entry name" value="Transcription factor LuxR-like, autoinducer-binding domain"/>
    <property type="match status" value="1"/>
</dbReference>
<proteinExistence type="predicted"/>
<dbReference type="EMBL" id="WIXI01000051">
    <property type="protein sequence ID" value="MQY49731.1"/>
    <property type="molecule type" value="Genomic_DNA"/>
</dbReference>
<dbReference type="GO" id="GO:0003677">
    <property type="term" value="F:DNA binding"/>
    <property type="evidence" value="ECO:0007669"/>
    <property type="project" value="UniProtKB-KW"/>
</dbReference>
<dbReference type="GO" id="GO:0006355">
    <property type="term" value="P:regulation of DNA-templated transcription"/>
    <property type="evidence" value="ECO:0007669"/>
    <property type="project" value="InterPro"/>
</dbReference>
<reference evidence="5 6" key="1">
    <citation type="submission" date="2019-11" db="EMBL/GenBank/DDBJ databases">
        <title>Genome analysis of Rhizobacterium cereale a novel genus and species isolated from maize roots in North Spain.</title>
        <authorList>
            <person name="Menendez E."/>
            <person name="Flores-Felix J.D."/>
            <person name="Ramirez-Bahena M.-H."/>
            <person name="Igual J.M."/>
            <person name="Garcia-Fraile P."/>
            <person name="Peix A."/>
            <person name="Velazquez E."/>
        </authorList>
    </citation>
    <scope>NUCLEOTIDE SEQUENCE [LARGE SCALE GENOMIC DNA]</scope>
    <source>
        <strain evidence="5 6">RZME27</strain>
    </source>
</reference>
<evidence type="ECO:0000259" key="4">
    <source>
        <dbReference type="PROSITE" id="PS50043"/>
    </source>
</evidence>
<sequence>MITLERQAALNKEISLSESHANVISALKKVAVEFGFRHVTLLASPDPDDILLAPLVVETTWPRDYIREFDRRRLMRRCPLASILLGSALPVSWSVGHADNHNLQFDEQTLDLLRRYDIVTSAAMPLHSVDGNRFIMRFDGTRQPLSQSELNELGMIALHAFDVFDRLRRHEPRPTAPALTARELEVVRWTSQGKTSNEIGNILSLSDHTINAYLTNAIRKLDCVNRTQLVAKAIRLKLIA</sequence>
<dbReference type="Pfam" id="PF00196">
    <property type="entry name" value="GerE"/>
    <property type="match status" value="1"/>
</dbReference>
<dbReference type="Proteomes" id="UP000435138">
    <property type="component" value="Unassembled WGS sequence"/>
</dbReference>
<dbReference type="Gene3D" id="1.10.10.10">
    <property type="entry name" value="Winged helix-like DNA-binding domain superfamily/Winged helix DNA-binding domain"/>
    <property type="match status" value="1"/>
</dbReference>
<keyword evidence="2" id="KW-0238">DNA-binding</keyword>
<dbReference type="InterPro" id="IPR016032">
    <property type="entry name" value="Sig_transdc_resp-reg_C-effctor"/>
</dbReference>
<dbReference type="CDD" id="cd06170">
    <property type="entry name" value="LuxR_C_like"/>
    <property type="match status" value="1"/>
</dbReference>
<organism evidence="5 6">
    <name type="scientific">Endobacterium cereale</name>
    <dbReference type="NCBI Taxonomy" id="2663029"/>
    <lineage>
        <taxon>Bacteria</taxon>
        <taxon>Pseudomonadati</taxon>
        <taxon>Pseudomonadota</taxon>
        <taxon>Alphaproteobacteria</taxon>
        <taxon>Hyphomicrobiales</taxon>
        <taxon>Rhizobiaceae</taxon>
        <taxon>Endobacterium</taxon>
    </lineage>
</organism>
<evidence type="ECO:0000313" key="5">
    <source>
        <dbReference type="EMBL" id="MQY49731.1"/>
    </source>
</evidence>
<dbReference type="InterPro" id="IPR005143">
    <property type="entry name" value="TF_LuxR_autoind-bd_dom"/>
</dbReference>
<gene>
    <name evidence="5" type="ORF">GAO09_27265</name>
</gene>
<evidence type="ECO:0000313" key="6">
    <source>
        <dbReference type="Proteomes" id="UP000435138"/>
    </source>
</evidence>
<dbReference type="SUPFAM" id="SSF75516">
    <property type="entry name" value="Pheromone-binding domain of LuxR-like quorum-sensing transcription factors"/>
    <property type="match status" value="1"/>
</dbReference>
<dbReference type="PANTHER" id="PTHR44688:SF16">
    <property type="entry name" value="DNA-BINDING TRANSCRIPTIONAL ACTIVATOR DEVR_DOSR"/>
    <property type="match status" value="1"/>
</dbReference>
<evidence type="ECO:0000256" key="3">
    <source>
        <dbReference type="ARBA" id="ARBA00023163"/>
    </source>
</evidence>
<evidence type="ECO:0000256" key="1">
    <source>
        <dbReference type="ARBA" id="ARBA00023015"/>
    </source>
</evidence>
<keyword evidence="1" id="KW-0805">Transcription regulation</keyword>
<dbReference type="PANTHER" id="PTHR44688">
    <property type="entry name" value="DNA-BINDING TRANSCRIPTIONAL ACTIVATOR DEVR_DOSR"/>
    <property type="match status" value="1"/>
</dbReference>
<feature type="domain" description="HTH luxR-type" evidence="4">
    <location>
        <begin position="172"/>
        <end position="237"/>
    </location>
</feature>
<dbReference type="PRINTS" id="PR00038">
    <property type="entry name" value="HTHLUXR"/>
</dbReference>
<accession>A0A6A8ALX8</accession>
<dbReference type="InterPro" id="IPR036388">
    <property type="entry name" value="WH-like_DNA-bd_sf"/>
</dbReference>
<name>A0A6A8ALX8_9HYPH</name>
<comment type="caution">
    <text evidence="5">The sequence shown here is derived from an EMBL/GenBank/DDBJ whole genome shotgun (WGS) entry which is preliminary data.</text>
</comment>
<keyword evidence="3" id="KW-0804">Transcription</keyword>
<dbReference type="SUPFAM" id="SSF46894">
    <property type="entry name" value="C-terminal effector domain of the bipartite response regulators"/>
    <property type="match status" value="1"/>
</dbReference>